<dbReference type="KEGG" id="cbar:PATL70BA_3365"/>
<accession>A0A3P7P1N4</accession>
<dbReference type="Pfam" id="PF21983">
    <property type="entry name" value="NikA-like"/>
    <property type="match status" value="1"/>
</dbReference>
<dbReference type="AlphaFoldDB" id="A0A3P7P1N4"/>
<sequence length="109" mass="12388">MANRSRPYSVHIMVTEEEKELIEEKRKLAGFSNTGAYMRKIAIDGQIFKLDNAPLKVVSSQMTGIATNINQIAKRVNSTDTIYDDDIKEIKEMTNEIWLSLKSILSKLP</sequence>
<name>A0A3P7P1N4_9FIRM</name>
<dbReference type="OrthoDB" id="9804743at2"/>
<gene>
    <name evidence="1" type="ORF">PATL70BA_3365</name>
</gene>
<proteinExistence type="predicted"/>
<dbReference type="Proteomes" id="UP000279029">
    <property type="component" value="Chromosome"/>
</dbReference>
<dbReference type="InterPro" id="IPR053842">
    <property type="entry name" value="NikA-like"/>
</dbReference>
<reference evidence="1 2" key="1">
    <citation type="submission" date="2018-09" db="EMBL/GenBank/DDBJ databases">
        <authorList>
            <person name="Postec A."/>
        </authorList>
    </citation>
    <scope>NUCLEOTIDE SEQUENCE [LARGE SCALE GENOMIC DNA]</scope>
    <source>
        <strain evidence="1">70B-A</strain>
    </source>
</reference>
<dbReference type="RefSeq" id="WP_125138283.1">
    <property type="nucleotide sequence ID" value="NZ_LR130778.1"/>
</dbReference>
<evidence type="ECO:0000313" key="1">
    <source>
        <dbReference type="EMBL" id="VDN49294.1"/>
    </source>
</evidence>
<evidence type="ECO:0000313" key="2">
    <source>
        <dbReference type="Proteomes" id="UP000279029"/>
    </source>
</evidence>
<dbReference type="EMBL" id="LR130778">
    <property type="protein sequence ID" value="VDN49294.1"/>
    <property type="molecule type" value="Genomic_DNA"/>
</dbReference>
<organism evidence="1 2">
    <name type="scientific">Petrocella atlantisensis</name>
    <dbReference type="NCBI Taxonomy" id="2173034"/>
    <lineage>
        <taxon>Bacteria</taxon>
        <taxon>Bacillati</taxon>
        <taxon>Bacillota</taxon>
        <taxon>Clostridia</taxon>
        <taxon>Lachnospirales</taxon>
        <taxon>Vallitaleaceae</taxon>
        <taxon>Petrocella</taxon>
    </lineage>
</organism>
<protein>
    <submittedName>
        <fullName evidence="1">Mobilisation protein (MobC)</fullName>
    </submittedName>
</protein>
<keyword evidence="2" id="KW-1185">Reference proteome</keyword>